<dbReference type="GO" id="GO:0003677">
    <property type="term" value="F:DNA binding"/>
    <property type="evidence" value="ECO:0007669"/>
    <property type="project" value="UniProtKB-KW"/>
</dbReference>
<proteinExistence type="predicted"/>
<feature type="domain" description="SpoVT-AbrB" evidence="2">
    <location>
        <begin position="2"/>
        <end position="47"/>
    </location>
</feature>
<evidence type="ECO:0000259" key="2">
    <source>
        <dbReference type="SMART" id="SM00966"/>
    </source>
</evidence>
<dbReference type="Proteomes" id="UP000320048">
    <property type="component" value="Unassembled WGS sequence"/>
</dbReference>
<feature type="region of interest" description="Disordered" evidence="1">
    <location>
        <begin position="60"/>
        <end position="94"/>
    </location>
</feature>
<keyword evidence="4" id="KW-0238">DNA-binding</keyword>
<dbReference type="EMBL" id="VBAK01000117">
    <property type="protein sequence ID" value="TMI89922.1"/>
    <property type="molecule type" value="Genomic_DNA"/>
</dbReference>
<sequence>MAKVTSKLQVTVPKAVADRYGIRPGDEIEWLVSGDMIRVVPPGKKIRTMSSAERLRRFDLATARQRKRNKRPHAASAQNRGWSREDLYRRGRAR</sequence>
<evidence type="ECO:0000313" key="3">
    <source>
        <dbReference type="EMBL" id="TMI84033.1"/>
    </source>
</evidence>
<evidence type="ECO:0000313" key="6">
    <source>
        <dbReference type="Proteomes" id="UP000320048"/>
    </source>
</evidence>
<evidence type="ECO:0000313" key="4">
    <source>
        <dbReference type="EMBL" id="TMI89922.1"/>
    </source>
</evidence>
<accession>A0A537K357</accession>
<evidence type="ECO:0000256" key="1">
    <source>
        <dbReference type="SAM" id="MobiDB-lite"/>
    </source>
</evidence>
<protein>
    <submittedName>
        <fullName evidence="4">AbrB/MazE/SpoVT family DNA-binding domain-containing protein</fullName>
    </submittedName>
</protein>
<dbReference type="InterPro" id="IPR037914">
    <property type="entry name" value="SpoVT-AbrB_sf"/>
</dbReference>
<dbReference type="SUPFAM" id="SSF89447">
    <property type="entry name" value="AbrB/MazE/MraZ-like"/>
    <property type="match status" value="1"/>
</dbReference>
<dbReference type="SMART" id="SM00966">
    <property type="entry name" value="SpoVT_AbrB"/>
    <property type="match status" value="1"/>
</dbReference>
<dbReference type="Pfam" id="PF04014">
    <property type="entry name" value="MazE_antitoxin"/>
    <property type="match status" value="1"/>
</dbReference>
<name>A0A537K357_9BACT</name>
<dbReference type="EMBL" id="VBAO01000050">
    <property type="protein sequence ID" value="TMI84033.1"/>
    <property type="molecule type" value="Genomic_DNA"/>
</dbReference>
<dbReference type="InterPro" id="IPR007159">
    <property type="entry name" value="SpoVT-AbrB_dom"/>
</dbReference>
<organism evidence="4 5">
    <name type="scientific">Candidatus Segetimicrobium genomatis</name>
    <dbReference type="NCBI Taxonomy" id="2569760"/>
    <lineage>
        <taxon>Bacteria</taxon>
        <taxon>Bacillati</taxon>
        <taxon>Candidatus Sysuimicrobiota</taxon>
        <taxon>Candidatus Sysuimicrobiia</taxon>
        <taxon>Candidatus Sysuimicrobiales</taxon>
        <taxon>Candidatus Segetimicrobiaceae</taxon>
        <taxon>Candidatus Segetimicrobium</taxon>
    </lineage>
</organism>
<dbReference type="Proteomes" id="UP000318509">
    <property type="component" value="Unassembled WGS sequence"/>
</dbReference>
<gene>
    <name evidence="4" type="ORF">E6H00_08450</name>
    <name evidence="3" type="ORF">E6H04_01930</name>
</gene>
<comment type="caution">
    <text evidence="4">The sequence shown here is derived from an EMBL/GenBank/DDBJ whole genome shotgun (WGS) entry which is preliminary data.</text>
</comment>
<reference evidence="5 6" key="1">
    <citation type="journal article" date="2019" name="Nat. Microbiol.">
        <title>Mediterranean grassland soil C-N compound turnover is dependent on rainfall and depth, and is mediated by genomically divergent microorganisms.</title>
        <authorList>
            <person name="Diamond S."/>
            <person name="Andeer P.F."/>
            <person name="Li Z."/>
            <person name="Crits-Christoph A."/>
            <person name="Burstein D."/>
            <person name="Anantharaman K."/>
            <person name="Lane K.R."/>
            <person name="Thomas B.C."/>
            <person name="Pan C."/>
            <person name="Northen T.R."/>
            <person name="Banfield J.F."/>
        </authorList>
    </citation>
    <scope>NUCLEOTIDE SEQUENCE [LARGE SCALE GENOMIC DNA]</scope>
    <source>
        <strain evidence="4">NP_3</strain>
        <strain evidence="3">NP_7</strain>
    </source>
</reference>
<dbReference type="Gene3D" id="2.10.260.10">
    <property type="match status" value="1"/>
</dbReference>
<feature type="compositionally biased region" description="Basic residues" evidence="1">
    <location>
        <begin position="64"/>
        <end position="73"/>
    </location>
</feature>
<dbReference type="NCBIfam" id="TIGR01439">
    <property type="entry name" value="lp_hng_hel_AbrB"/>
    <property type="match status" value="1"/>
</dbReference>
<dbReference type="AlphaFoldDB" id="A0A537K357"/>
<feature type="compositionally biased region" description="Basic and acidic residues" evidence="1">
    <location>
        <begin position="82"/>
        <end position="94"/>
    </location>
</feature>
<evidence type="ECO:0000313" key="5">
    <source>
        <dbReference type="Proteomes" id="UP000318509"/>
    </source>
</evidence>